<reference evidence="5" key="1">
    <citation type="journal article" date="2019" name="Int. J. Syst. Evol. Microbiol.">
        <title>The Global Catalogue of Microorganisms (GCM) 10K type strain sequencing project: providing services to taxonomists for standard genome sequencing and annotation.</title>
        <authorList>
            <consortium name="The Broad Institute Genomics Platform"/>
            <consortium name="The Broad Institute Genome Sequencing Center for Infectious Disease"/>
            <person name="Wu L."/>
            <person name="Ma J."/>
        </authorList>
    </citation>
    <scope>NUCLEOTIDE SEQUENCE [LARGE SCALE GENOMIC DNA]</scope>
    <source>
        <strain evidence="5">KCTC 52232</strain>
    </source>
</reference>
<gene>
    <name evidence="4" type="ORF">ACFSYC_08355</name>
</gene>
<accession>A0ABW5XLU9</accession>
<comment type="similarity">
    <text evidence="3">Belongs to the glycosyl hydrolase 130 family.</text>
</comment>
<dbReference type="SUPFAM" id="SSF75005">
    <property type="entry name" value="Arabinanase/levansucrase/invertase"/>
    <property type="match status" value="1"/>
</dbReference>
<keyword evidence="2" id="KW-0808">Transferase</keyword>
<evidence type="ECO:0000313" key="4">
    <source>
        <dbReference type="EMBL" id="MFD2864699.1"/>
    </source>
</evidence>
<dbReference type="PANTHER" id="PTHR34106:SF5">
    <property type="entry name" value="GLYCOSIDASE"/>
    <property type="match status" value="1"/>
</dbReference>
<dbReference type="Gene3D" id="2.115.10.20">
    <property type="entry name" value="Glycosyl hydrolase domain, family 43"/>
    <property type="match status" value="1"/>
</dbReference>
<protein>
    <submittedName>
        <fullName evidence="4">Glycoside hydrolase family 130 protein</fullName>
    </submittedName>
</protein>
<dbReference type="Proteomes" id="UP001597601">
    <property type="component" value="Unassembled WGS sequence"/>
</dbReference>
<comment type="caution">
    <text evidence="4">The sequence shown here is derived from an EMBL/GenBank/DDBJ whole genome shotgun (WGS) entry which is preliminary data.</text>
</comment>
<dbReference type="Pfam" id="PF04041">
    <property type="entry name" value="Glyco_hydro_130"/>
    <property type="match status" value="1"/>
</dbReference>
<dbReference type="InterPro" id="IPR023296">
    <property type="entry name" value="Glyco_hydro_beta-prop_sf"/>
</dbReference>
<dbReference type="EMBL" id="JBHUON010000007">
    <property type="protein sequence ID" value="MFD2864699.1"/>
    <property type="molecule type" value="Genomic_DNA"/>
</dbReference>
<proteinExistence type="inferred from homology"/>
<dbReference type="PANTHER" id="PTHR34106">
    <property type="entry name" value="GLYCOSIDASE"/>
    <property type="match status" value="1"/>
</dbReference>
<dbReference type="CDD" id="cd18612">
    <property type="entry name" value="GH130_Lin0857-like"/>
    <property type="match status" value="1"/>
</dbReference>
<sequence length="349" mass="39072">MSDIAKRFPENPLLRPIDLNPSEEGLQIICLLNPGVFTFEGKIWLILRVAENAVQKEGSIFFPVLNELGKTEIIELPSEHPELITTDPRVIRYMGLDYLTTLSHLRLMCSDDGVKFYEPEGYPPLFGIGKLESFGIEDCRVTYLEEKYYLTFTSVSGNGVGAGMRTTTDWKTFERHGMILPPHNKDVAIFEEKINGLYYCLHRPSSVDIGGNYIWLAQSPDGIHWGNHKCIVKTRLDNWDSQRVGAGAAPIKTEKGWLEIYHGANKEHQYCLGAVLLDLNDPSKVLARTGDPIMRPTEPYELSGFFGNVVFTNGHIVDGDTVTMYYGASDEFVCGAKFSIKEILAALGV</sequence>
<organism evidence="4 5">
    <name type="scientific">Mucilaginibacter antarcticus</name>
    <dbReference type="NCBI Taxonomy" id="1855725"/>
    <lineage>
        <taxon>Bacteria</taxon>
        <taxon>Pseudomonadati</taxon>
        <taxon>Bacteroidota</taxon>
        <taxon>Sphingobacteriia</taxon>
        <taxon>Sphingobacteriales</taxon>
        <taxon>Sphingobacteriaceae</taxon>
        <taxon>Mucilaginibacter</taxon>
    </lineage>
</organism>
<dbReference type="PIRSF" id="PIRSF016202">
    <property type="entry name" value="PH1107"/>
    <property type="match status" value="1"/>
</dbReference>
<dbReference type="GO" id="GO:0016787">
    <property type="term" value="F:hydrolase activity"/>
    <property type="evidence" value="ECO:0007669"/>
    <property type="project" value="UniProtKB-KW"/>
</dbReference>
<dbReference type="RefSeq" id="WP_377125641.1">
    <property type="nucleotide sequence ID" value="NZ_JBHUHN010000001.1"/>
</dbReference>
<dbReference type="InterPro" id="IPR007184">
    <property type="entry name" value="Mannoside_phosphorylase"/>
</dbReference>
<evidence type="ECO:0000313" key="5">
    <source>
        <dbReference type="Proteomes" id="UP001597601"/>
    </source>
</evidence>
<evidence type="ECO:0000256" key="1">
    <source>
        <dbReference type="ARBA" id="ARBA00022676"/>
    </source>
</evidence>
<keyword evidence="1" id="KW-0328">Glycosyltransferase</keyword>
<keyword evidence="5" id="KW-1185">Reference proteome</keyword>
<evidence type="ECO:0000256" key="3">
    <source>
        <dbReference type="ARBA" id="ARBA00024356"/>
    </source>
</evidence>
<keyword evidence="4" id="KW-0378">Hydrolase</keyword>
<name>A0ABW5XLU9_9SPHI</name>
<evidence type="ECO:0000256" key="2">
    <source>
        <dbReference type="ARBA" id="ARBA00022679"/>
    </source>
</evidence>